<dbReference type="PANTHER" id="PTHR15922:SF2">
    <property type="entry name" value="NBAS SUBUNIT OF NRZ TETHERING COMPLEX"/>
    <property type="match status" value="1"/>
</dbReference>
<evidence type="ECO:0000313" key="2">
    <source>
        <dbReference type="Proteomes" id="UP001529510"/>
    </source>
</evidence>
<feature type="non-terminal residue" evidence="1">
    <location>
        <position position="50"/>
    </location>
</feature>
<reference evidence="1 2" key="1">
    <citation type="submission" date="2024-05" db="EMBL/GenBank/DDBJ databases">
        <title>Genome sequencing and assembly of Indian major carp, Cirrhinus mrigala (Hamilton, 1822).</title>
        <authorList>
            <person name="Mohindra V."/>
            <person name="Chowdhury L.M."/>
            <person name="Lal K."/>
            <person name="Jena J.K."/>
        </authorList>
    </citation>
    <scope>NUCLEOTIDE SEQUENCE [LARGE SCALE GENOMIC DNA]</scope>
    <source>
        <strain evidence="1">CM1030</strain>
        <tissue evidence="1">Blood</tissue>
    </source>
</reference>
<sequence>DGWDVCAQLGQCEAYSQLSARQELMAFALTHCPPSSIQNLLTASSSLQTQ</sequence>
<dbReference type="EMBL" id="JAMKFB020000020">
    <property type="protein sequence ID" value="KAL0164777.1"/>
    <property type="molecule type" value="Genomic_DNA"/>
</dbReference>
<dbReference type="Proteomes" id="UP001529510">
    <property type="component" value="Unassembled WGS sequence"/>
</dbReference>
<feature type="non-terminal residue" evidence="1">
    <location>
        <position position="1"/>
    </location>
</feature>
<evidence type="ECO:0000313" key="1">
    <source>
        <dbReference type="EMBL" id="KAL0164777.1"/>
    </source>
</evidence>
<proteinExistence type="predicted"/>
<organism evidence="1 2">
    <name type="scientific">Cirrhinus mrigala</name>
    <name type="common">Mrigala</name>
    <dbReference type="NCBI Taxonomy" id="683832"/>
    <lineage>
        <taxon>Eukaryota</taxon>
        <taxon>Metazoa</taxon>
        <taxon>Chordata</taxon>
        <taxon>Craniata</taxon>
        <taxon>Vertebrata</taxon>
        <taxon>Euteleostomi</taxon>
        <taxon>Actinopterygii</taxon>
        <taxon>Neopterygii</taxon>
        <taxon>Teleostei</taxon>
        <taxon>Ostariophysi</taxon>
        <taxon>Cypriniformes</taxon>
        <taxon>Cyprinidae</taxon>
        <taxon>Labeoninae</taxon>
        <taxon>Labeonini</taxon>
        <taxon>Cirrhinus</taxon>
    </lineage>
</organism>
<protein>
    <submittedName>
        <fullName evidence="1">Uncharacterized protein</fullName>
    </submittedName>
</protein>
<name>A0ABD0NSE2_CIRMR</name>
<comment type="caution">
    <text evidence="1">The sequence shown here is derived from an EMBL/GenBank/DDBJ whole genome shotgun (WGS) entry which is preliminary data.</text>
</comment>
<dbReference type="AlphaFoldDB" id="A0ABD0NSE2"/>
<dbReference type="PANTHER" id="PTHR15922">
    <property type="entry name" value="NEUROBLASTOMA-AMPLIFIED SEQUENCE"/>
    <property type="match status" value="1"/>
</dbReference>
<accession>A0ABD0NSE2</accession>
<keyword evidence="2" id="KW-1185">Reference proteome</keyword>
<gene>
    <name evidence="1" type="ORF">M9458_040530</name>
</gene>